<reference evidence="6" key="2">
    <citation type="journal article" date="2021" name="Genome Biol. Evol.">
        <title>Developing a high-quality reference genome for a parasitic bivalve with doubly uniparental inheritance (Bivalvia: Unionida).</title>
        <authorList>
            <person name="Smith C.H."/>
        </authorList>
    </citation>
    <scope>NUCLEOTIDE SEQUENCE</scope>
    <source>
        <strain evidence="6">CHS0354</strain>
        <tissue evidence="6">Mantle</tissue>
    </source>
</reference>
<keyword evidence="7" id="KW-1185">Reference proteome</keyword>
<name>A0AAE0SGL4_9BIVA</name>
<dbReference type="GO" id="GO:0005886">
    <property type="term" value="C:plasma membrane"/>
    <property type="evidence" value="ECO:0007669"/>
    <property type="project" value="TreeGrafter"/>
</dbReference>
<gene>
    <name evidence="6" type="ORF">CHS0354_013088</name>
</gene>
<reference evidence="6" key="3">
    <citation type="submission" date="2023-05" db="EMBL/GenBank/DDBJ databases">
        <authorList>
            <person name="Smith C.H."/>
        </authorList>
    </citation>
    <scope>NUCLEOTIDE SEQUENCE</scope>
    <source>
        <strain evidence="6">CHS0354</strain>
        <tissue evidence="6">Mantle</tissue>
    </source>
</reference>
<sequence length="147" mass="15860">MLFDGLALGLQKEDSKVVQLLGALAVHRSFVAFSIGSKLVETIQSMAIVMGFLTLFFVVSPLGLIVGIVITSTNETGNLSKDLASAILQGIATGTFMYVTFFEVLFKEFPGTRDLRKTVALVVGFVVIAAVKFLDNIRGADKIEVRD</sequence>
<dbReference type="PANTHER" id="PTHR11040:SF140">
    <property type="entry name" value="ZRT (ZRT), IRT- (IRT-) LIKE PROTEIN TRANSPORTER"/>
    <property type="match status" value="1"/>
</dbReference>
<evidence type="ECO:0000313" key="6">
    <source>
        <dbReference type="EMBL" id="KAK3591025.1"/>
    </source>
</evidence>
<keyword evidence="4 5" id="KW-0472">Membrane</keyword>
<feature type="transmembrane region" description="Helical" evidence="5">
    <location>
        <begin position="83"/>
        <end position="106"/>
    </location>
</feature>
<feature type="transmembrane region" description="Helical" evidence="5">
    <location>
        <begin position="118"/>
        <end position="134"/>
    </location>
</feature>
<protein>
    <recommendedName>
        <fullName evidence="8">Zinc transporter ZIP1</fullName>
    </recommendedName>
</protein>
<dbReference type="Pfam" id="PF02535">
    <property type="entry name" value="Zip"/>
    <property type="match status" value="1"/>
</dbReference>
<dbReference type="PANTHER" id="PTHR11040">
    <property type="entry name" value="ZINC/IRON TRANSPORTER"/>
    <property type="match status" value="1"/>
</dbReference>
<evidence type="ECO:0000256" key="4">
    <source>
        <dbReference type="ARBA" id="ARBA00023136"/>
    </source>
</evidence>
<comment type="caution">
    <text evidence="6">The sequence shown here is derived from an EMBL/GenBank/DDBJ whole genome shotgun (WGS) entry which is preliminary data.</text>
</comment>
<evidence type="ECO:0000256" key="5">
    <source>
        <dbReference type="SAM" id="Phobius"/>
    </source>
</evidence>
<dbReference type="EMBL" id="JAEAOA010000796">
    <property type="protein sequence ID" value="KAK3591025.1"/>
    <property type="molecule type" value="Genomic_DNA"/>
</dbReference>
<evidence type="ECO:0008006" key="8">
    <source>
        <dbReference type="Google" id="ProtNLM"/>
    </source>
</evidence>
<reference evidence="6" key="1">
    <citation type="journal article" date="2021" name="Genome Biol. Evol.">
        <title>A High-Quality Reference Genome for a Parasitic Bivalve with Doubly Uniparental Inheritance (Bivalvia: Unionida).</title>
        <authorList>
            <person name="Smith C.H."/>
        </authorList>
    </citation>
    <scope>NUCLEOTIDE SEQUENCE</scope>
    <source>
        <strain evidence="6">CHS0354</strain>
    </source>
</reference>
<feature type="transmembrane region" description="Helical" evidence="5">
    <location>
        <begin position="47"/>
        <end position="71"/>
    </location>
</feature>
<evidence type="ECO:0000313" key="7">
    <source>
        <dbReference type="Proteomes" id="UP001195483"/>
    </source>
</evidence>
<dbReference type="Proteomes" id="UP001195483">
    <property type="component" value="Unassembled WGS sequence"/>
</dbReference>
<comment type="subcellular location">
    <subcellularLocation>
        <location evidence="1">Membrane</location>
        <topology evidence="1">Multi-pass membrane protein</topology>
    </subcellularLocation>
</comment>
<evidence type="ECO:0000256" key="1">
    <source>
        <dbReference type="ARBA" id="ARBA00004141"/>
    </source>
</evidence>
<keyword evidence="3 5" id="KW-1133">Transmembrane helix</keyword>
<proteinExistence type="predicted"/>
<keyword evidence="2 5" id="KW-0812">Transmembrane</keyword>
<evidence type="ECO:0000256" key="2">
    <source>
        <dbReference type="ARBA" id="ARBA00022692"/>
    </source>
</evidence>
<organism evidence="6 7">
    <name type="scientific">Potamilus streckersoni</name>
    <dbReference type="NCBI Taxonomy" id="2493646"/>
    <lineage>
        <taxon>Eukaryota</taxon>
        <taxon>Metazoa</taxon>
        <taxon>Spiralia</taxon>
        <taxon>Lophotrochozoa</taxon>
        <taxon>Mollusca</taxon>
        <taxon>Bivalvia</taxon>
        <taxon>Autobranchia</taxon>
        <taxon>Heteroconchia</taxon>
        <taxon>Palaeoheterodonta</taxon>
        <taxon>Unionida</taxon>
        <taxon>Unionoidea</taxon>
        <taxon>Unionidae</taxon>
        <taxon>Ambleminae</taxon>
        <taxon>Lampsilini</taxon>
        <taxon>Potamilus</taxon>
    </lineage>
</organism>
<accession>A0AAE0SGL4</accession>
<dbReference type="AlphaFoldDB" id="A0AAE0SGL4"/>
<dbReference type="InterPro" id="IPR003689">
    <property type="entry name" value="ZIP"/>
</dbReference>
<dbReference type="GO" id="GO:0005385">
    <property type="term" value="F:zinc ion transmembrane transporter activity"/>
    <property type="evidence" value="ECO:0007669"/>
    <property type="project" value="TreeGrafter"/>
</dbReference>
<evidence type="ECO:0000256" key="3">
    <source>
        <dbReference type="ARBA" id="ARBA00022989"/>
    </source>
</evidence>